<dbReference type="OrthoDB" id="2016337at2759"/>
<evidence type="ECO:0000313" key="2">
    <source>
        <dbReference type="EMBL" id="GAX74495.1"/>
    </source>
</evidence>
<reference evidence="2 3" key="1">
    <citation type="submission" date="2017-08" db="EMBL/GenBank/DDBJ databases">
        <title>Acidophilic green algal genome provides insights into adaptation to an acidic environment.</title>
        <authorList>
            <person name="Hirooka S."/>
            <person name="Hirose Y."/>
            <person name="Kanesaki Y."/>
            <person name="Higuchi S."/>
            <person name="Fujiwara T."/>
            <person name="Onuma R."/>
            <person name="Era A."/>
            <person name="Ohbayashi R."/>
            <person name="Uzuka A."/>
            <person name="Nozaki H."/>
            <person name="Yoshikawa H."/>
            <person name="Miyagishima S.Y."/>
        </authorList>
    </citation>
    <scope>NUCLEOTIDE SEQUENCE [LARGE SCALE GENOMIC DNA]</scope>
    <source>
        <strain evidence="2 3">NIES-2499</strain>
    </source>
</reference>
<gene>
    <name evidence="2" type="ORF">CEUSTIGMA_g1944.t1</name>
</gene>
<dbReference type="AlphaFoldDB" id="A0A250WUL7"/>
<dbReference type="STRING" id="1157962.A0A250WUL7"/>
<feature type="domain" description="Integrase catalytic" evidence="1">
    <location>
        <begin position="144"/>
        <end position="292"/>
    </location>
</feature>
<dbReference type="InterPro" id="IPR012337">
    <property type="entry name" value="RNaseH-like_sf"/>
</dbReference>
<dbReference type="InterPro" id="IPR001584">
    <property type="entry name" value="Integrase_cat-core"/>
</dbReference>
<dbReference type="GO" id="GO:0003676">
    <property type="term" value="F:nucleic acid binding"/>
    <property type="evidence" value="ECO:0007669"/>
    <property type="project" value="InterPro"/>
</dbReference>
<dbReference type="PROSITE" id="PS50994">
    <property type="entry name" value="INTEGRASE"/>
    <property type="match status" value="1"/>
</dbReference>
<dbReference type="Gene3D" id="3.30.420.10">
    <property type="entry name" value="Ribonuclease H-like superfamily/Ribonuclease H"/>
    <property type="match status" value="1"/>
</dbReference>
<dbReference type="SUPFAM" id="SSF53098">
    <property type="entry name" value="Ribonuclease H-like"/>
    <property type="match status" value="1"/>
</dbReference>
<comment type="caution">
    <text evidence="2">The sequence shown here is derived from an EMBL/GenBank/DDBJ whole genome shotgun (WGS) entry which is preliminary data.</text>
</comment>
<dbReference type="InterPro" id="IPR036397">
    <property type="entry name" value="RNaseH_sf"/>
</dbReference>
<protein>
    <recommendedName>
        <fullName evidence="1">Integrase catalytic domain-containing protein</fullName>
    </recommendedName>
</protein>
<dbReference type="Proteomes" id="UP000232323">
    <property type="component" value="Unassembled WGS sequence"/>
</dbReference>
<evidence type="ECO:0000313" key="3">
    <source>
        <dbReference type="Proteomes" id="UP000232323"/>
    </source>
</evidence>
<evidence type="ECO:0000259" key="1">
    <source>
        <dbReference type="PROSITE" id="PS50994"/>
    </source>
</evidence>
<accession>A0A250WUL7</accession>
<dbReference type="Pfam" id="PF00665">
    <property type="entry name" value="rve"/>
    <property type="match status" value="1"/>
</dbReference>
<name>A0A250WUL7_9CHLO</name>
<proteinExistence type="predicted"/>
<dbReference type="InterPro" id="IPR050951">
    <property type="entry name" value="Retrovirus_Pol_polyprotein"/>
</dbReference>
<dbReference type="PANTHER" id="PTHR37984:SF5">
    <property type="entry name" value="PROTEIN NYNRIN-LIKE"/>
    <property type="match status" value="1"/>
</dbReference>
<dbReference type="GO" id="GO:0015074">
    <property type="term" value="P:DNA integration"/>
    <property type="evidence" value="ECO:0007669"/>
    <property type="project" value="InterPro"/>
</dbReference>
<organism evidence="2 3">
    <name type="scientific">Chlamydomonas eustigma</name>
    <dbReference type="NCBI Taxonomy" id="1157962"/>
    <lineage>
        <taxon>Eukaryota</taxon>
        <taxon>Viridiplantae</taxon>
        <taxon>Chlorophyta</taxon>
        <taxon>core chlorophytes</taxon>
        <taxon>Chlorophyceae</taxon>
        <taxon>CS clade</taxon>
        <taxon>Chlamydomonadales</taxon>
        <taxon>Chlamydomonadaceae</taxon>
        <taxon>Chlamydomonas</taxon>
    </lineage>
</organism>
<sequence length="292" mass="33228">MHSRLKQLNKFLVEWHQRAALTRKWESIGWLIIRADTFSYGGWMTPTPHHIFLSWGGGQLTFDLPDDLLSVVLSGREVLSLAAQHLAVERQESSTSTDPDIWLDDHTLAFLHHPDMDLSMHSDAERKRILQRASSYVMTGKLLYRKMPDGLMYRWSLDTAGPFEPTSRGHTRVLVCVEHFSKFVEVFPLKDKSSAEIAYHFLHGVIARYGAPAEVLTDGGGEFQAEFDDLLLKCLIDHRVTSPHHPEANGASERFVKPVKTGIARYVESTGSTSEWDLFLPWIAYGYRVTPH</sequence>
<dbReference type="PANTHER" id="PTHR37984">
    <property type="entry name" value="PROTEIN CBG26694"/>
    <property type="match status" value="1"/>
</dbReference>
<keyword evidence="3" id="KW-1185">Reference proteome</keyword>
<dbReference type="EMBL" id="BEGY01000007">
    <property type="protein sequence ID" value="GAX74495.1"/>
    <property type="molecule type" value="Genomic_DNA"/>
</dbReference>